<dbReference type="Proteomes" id="UP001333996">
    <property type="component" value="Unassembled WGS sequence"/>
</dbReference>
<gene>
    <name evidence="9" type="ORF">VXC91_15505</name>
</gene>
<sequence>MTSRAGWCLAASLAVHLLAVVHFSPEPLDLRVYRDGSPLVLSSRLYDYRLRTRPPIPLLPFTYPPFAALVFLPLSQLPWTAVVVLWQAASVAALGVIAYCTERLLSAGRDRPRMSRVMLWTAGGLWLEPVRHTLDQGQVNLILGALVLAAVAVPRTAAARGTALGAAAAVKLTPAFGGLYLLATRQWRAAAWALTAAGGATVLAWAVAPRESARYWFTLVTETQRIGPSWSVRNQSLRGALGRLLGPDAPVAVAWWTAVALATALAAYALWSAVRHRDPLGILVTAELYGLLVSPVSWSHHWIWCLPSMMWLAHGPGRHRPLVRVTLAAWIVATATRLVPLLIRKEDGLPHPTPYPALLAWPGTAYAACAVLSLLAIAASGRAAPVPPRLQRVRAASGA</sequence>
<evidence type="ECO:0000313" key="9">
    <source>
        <dbReference type="EMBL" id="MED7823354.1"/>
    </source>
</evidence>
<evidence type="ECO:0000256" key="6">
    <source>
        <dbReference type="ARBA" id="ARBA00023136"/>
    </source>
</evidence>
<feature type="transmembrane region" description="Helical" evidence="8">
    <location>
        <begin position="189"/>
        <end position="208"/>
    </location>
</feature>
<feature type="transmembrane region" description="Helical" evidence="8">
    <location>
        <begin position="363"/>
        <end position="384"/>
    </location>
</feature>
<dbReference type="RefSeq" id="WP_329507840.1">
    <property type="nucleotide sequence ID" value="NZ_BAAAYZ010000182.1"/>
</dbReference>
<protein>
    <submittedName>
        <fullName evidence="9">Glycosyltransferase 87 family protein</fullName>
    </submittedName>
</protein>
<feature type="transmembrane region" description="Helical" evidence="8">
    <location>
        <begin position="253"/>
        <end position="271"/>
    </location>
</feature>
<evidence type="ECO:0000256" key="5">
    <source>
        <dbReference type="ARBA" id="ARBA00022989"/>
    </source>
</evidence>
<keyword evidence="4 8" id="KW-0812">Transmembrane</keyword>
<feature type="transmembrane region" description="Helical" evidence="8">
    <location>
        <begin position="163"/>
        <end position="182"/>
    </location>
</feature>
<feature type="transmembrane region" description="Helical" evidence="8">
    <location>
        <begin position="322"/>
        <end position="343"/>
    </location>
</feature>
<feature type="transmembrane region" description="Helical" evidence="8">
    <location>
        <begin position="79"/>
        <end position="101"/>
    </location>
</feature>
<dbReference type="InterPro" id="IPR018584">
    <property type="entry name" value="GT87"/>
</dbReference>
<accession>A0ABU7FHF2</accession>
<keyword evidence="10" id="KW-1185">Reference proteome</keyword>
<keyword evidence="2" id="KW-1003">Cell membrane</keyword>
<evidence type="ECO:0000256" key="2">
    <source>
        <dbReference type="ARBA" id="ARBA00022475"/>
    </source>
</evidence>
<keyword evidence="3" id="KW-0808">Transferase</keyword>
<comment type="caution">
    <text evidence="9">The sequence shown here is derived from an EMBL/GenBank/DDBJ whole genome shotgun (WGS) entry which is preliminary data.</text>
</comment>
<proteinExistence type="inferred from homology"/>
<organism evidence="9 10">
    <name type="scientific">Streptomyces chiangmaiensis</name>
    <dbReference type="NCBI Taxonomy" id="766497"/>
    <lineage>
        <taxon>Bacteria</taxon>
        <taxon>Bacillati</taxon>
        <taxon>Actinomycetota</taxon>
        <taxon>Actinomycetes</taxon>
        <taxon>Kitasatosporales</taxon>
        <taxon>Streptomycetaceae</taxon>
        <taxon>Streptomyces</taxon>
    </lineage>
</organism>
<keyword evidence="5 8" id="KW-1133">Transmembrane helix</keyword>
<dbReference type="Pfam" id="PF09594">
    <property type="entry name" value="GT87"/>
    <property type="match status" value="1"/>
</dbReference>
<evidence type="ECO:0000256" key="7">
    <source>
        <dbReference type="ARBA" id="ARBA00024033"/>
    </source>
</evidence>
<evidence type="ECO:0000256" key="4">
    <source>
        <dbReference type="ARBA" id="ARBA00022692"/>
    </source>
</evidence>
<comment type="subcellular location">
    <subcellularLocation>
        <location evidence="1">Cell membrane</location>
        <topology evidence="1">Multi-pass membrane protein</topology>
    </subcellularLocation>
</comment>
<feature type="transmembrane region" description="Helical" evidence="8">
    <location>
        <begin position="139"/>
        <end position="157"/>
    </location>
</feature>
<comment type="similarity">
    <text evidence="7">Belongs to the glycosyltransferase 87 family.</text>
</comment>
<keyword evidence="6 8" id="KW-0472">Membrane</keyword>
<name>A0ABU7FHF2_9ACTN</name>
<reference evidence="9" key="1">
    <citation type="submission" date="2024-01" db="EMBL/GenBank/DDBJ databases">
        <title>First draft genome sequence data of TA4-1, the type strain of Gram-positive actinobacterium Streptomyces chiangmaiensis.</title>
        <authorList>
            <person name="Yasawong M."/>
            <person name="Nantapong N."/>
        </authorList>
    </citation>
    <scope>NUCLEOTIDE SEQUENCE</scope>
    <source>
        <strain evidence="9">TA4-1</strain>
    </source>
</reference>
<dbReference type="EMBL" id="JAYWVC010000042">
    <property type="protein sequence ID" value="MED7823354.1"/>
    <property type="molecule type" value="Genomic_DNA"/>
</dbReference>
<evidence type="ECO:0000313" key="10">
    <source>
        <dbReference type="Proteomes" id="UP001333996"/>
    </source>
</evidence>
<evidence type="ECO:0000256" key="1">
    <source>
        <dbReference type="ARBA" id="ARBA00004651"/>
    </source>
</evidence>
<evidence type="ECO:0000256" key="3">
    <source>
        <dbReference type="ARBA" id="ARBA00022679"/>
    </source>
</evidence>
<evidence type="ECO:0000256" key="8">
    <source>
        <dbReference type="SAM" id="Phobius"/>
    </source>
</evidence>